<evidence type="ECO:0000313" key="6">
    <source>
        <dbReference type="EMBL" id="CAD7224116.1"/>
    </source>
</evidence>
<dbReference type="InterPro" id="IPR013087">
    <property type="entry name" value="Znf_C2H2_type"/>
</dbReference>
<dbReference type="EMBL" id="OB660310">
    <property type="protein sequence ID" value="CAD7224116.1"/>
    <property type="molecule type" value="Genomic_DNA"/>
</dbReference>
<dbReference type="GO" id="GO:0000978">
    <property type="term" value="F:RNA polymerase II cis-regulatory region sequence-specific DNA binding"/>
    <property type="evidence" value="ECO:0007669"/>
    <property type="project" value="TreeGrafter"/>
</dbReference>
<evidence type="ECO:0000256" key="1">
    <source>
        <dbReference type="ARBA" id="ARBA00022723"/>
    </source>
</evidence>
<feature type="region of interest" description="Disordered" evidence="5">
    <location>
        <begin position="581"/>
        <end position="657"/>
    </location>
</feature>
<dbReference type="AlphaFoldDB" id="A0A7R8W7S0"/>
<feature type="compositionally biased region" description="Polar residues" evidence="5">
    <location>
        <begin position="98"/>
        <end position="108"/>
    </location>
</feature>
<dbReference type="SUPFAM" id="SSF57667">
    <property type="entry name" value="beta-beta-alpha zinc fingers"/>
    <property type="match status" value="3"/>
</dbReference>
<dbReference type="Pfam" id="PF00096">
    <property type="entry name" value="zf-C2H2"/>
    <property type="match status" value="2"/>
</dbReference>
<feature type="region of interest" description="Disordered" evidence="5">
    <location>
        <begin position="407"/>
        <end position="464"/>
    </location>
</feature>
<dbReference type="PANTHER" id="PTHR23235">
    <property type="entry name" value="KRUEPPEL-LIKE TRANSCRIPTION FACTOR"/>
    <property type="match status" value="1"/>
</dbReference>
<dbReference type="GO" id="GO:0000981">
    <property type="term" value="F:DNA-binding transcription factor activity, RNA polymerase II-specific"/>
    <property type="evidence" value="ECO:0007669"/>
    <property type="project" value="TreeGrafter"/>
</dbReference>
<evidence type="ECO:0000256" key="2">
    <source>
        <dbReference type="ARBA" id="ARBA00022737"/>
    </source>
</evidence>
<proteinExistence type="predicted"/>
<keyword evidence="1" id="KW-0479">Metal-binding</keyword>
<feature type="compositionally biased region" description="Polar residues" evidence="5">
    <location>
        <begin position="451"/>
        <end position="464"/>
    </location>
</feature>
<keyword evidence="2" id="KW-0677">Repeat</keyword>
<feature type="compositionally biased region" description="Low complexity" evidence="5">
    <location>
        <begin position="435"/>
        <end position="450"/>
    </location>
</feature>
<feature type="compositionally biased region" description="Low complexity" evidence="5">
    <location>
        <begin position="639"/>
        <end position="651"/>
    </location>
</feature>
<protein>
    <submittedName>
        <fullName evidence="6">Uncharacterized protein</fullName>
    </submittedName>
</protein>
<dbReference type="PROSITE" id="PS00028">
    <property type="entry name" value="ZINC_FINGER_C2H2_1"/>
    <property type="match status" value="3"/>
</dbReference>
<feature type="compositionally biased region" description="Low complexity" evidence="5">
    <location>
        <begin position="109"/>
        <end position="127"/>
    </location>
</feature>
<sequence length="657" mass="70620">MEDPGPSPSPLSGQHTPSGQHSPLSEGSHAPPHSTVATLASLTYTTPPPPFYSPHQETPGGYPSSSVTLSVSSSGSSGYASAPPAGSTPTTSRYVSHASYQPQHSNQGYSYYPTQQSSSTPMSSTPSPTTPYDPSPTEPPSWTQQSQPSPYRQHESHICLLCRSPIPSSQAQPLSSGSHLSVALETLIGHAFASLAGHNQHLCPSCVDKLNSYNAAQHQVQQMKDELIFLFWRKSKLPMPQVSSGISGTGGVGSPGSEKDGSSLGLSKDGGRQPRFKEENMEQDDSMMDDQEEGEDWRDYLQDTACKLCAKVFTKLRLAIVHIKRRHREHLRYSCSICERPFTTSLALLNHTERVHASASVVPTMEALRATVPSSASAGPSALGGMKFSVRQRYGSSRGLHLRDYHGAVATPPGVPDPSALEALAHHSHPPPTESPSSYPLTPETPTYPSGSTPMSSASGTVRGQQTRSQQYVCNICGRRFSNRTYLIRDHLPLHKEGHDQICSVCNKGFKGVAKLKEHLAMVHSDIKKHICSYCGKEYARAKSLKEHEFAHRGEKPYTCKYCDYRTNISSNVYIHMRNKHKRERQAAMSGGGASVVPPQASVSTIPIGTPGSSGGGMDESQPDTPLSGSLPPPPPGTPDNLSLSSHSAPPSAAPPL</sequence>
<feature type="compositionally biased region" description="Low complexity" evidence="5">
    <location>
        <begin position="61"/>
        <end position="92"/>
    </location>
</feature>
<accession>A0A7R8W7S0</accession>
<feature type="compositionally biased region" description="Polar residues" evidence="5">
    <location>
        <begin position="10"/>
        <end position="25"/>
    </location>
</feature>
<keyword evidence="4" id="KW-0862">Zinc</keyword>
<dbReference type="FunFam" id="3.30.160.60:FF:000100">
    <property type="entry name" value="Zinc finger 45-like"/>
    <property type="match status" value="1"/>
</dbReference>
<feature type="compositionally biased region" description="Pro residues" evidence="5">
    <location>
        <begin position="128"/>
        <end position="139"/>
    </location>
</feature>
<feature type="compositionally biased region" description="Basic and acidic residues" evidence="5">
    <location>
        <begin position="269"/>
        <end position="280"/>
    </location>
</feature>
<dbReference type="Gene3D" id="3.30.160.60">
    <property type="entry name" value="Classic Zinc Finger"/>
    <property type="match status" value="4"/>
</dbReference>
<gene>
    <name evidence="6" type="ORF">CTOB1V02_LOCUS2086</name>
</gene>
<organism evidence="6">
    <name type="scientific">Cyprideis torosa</name>
    <dbReference type="NCBI Taxonomy" id="163714"/>
    <lineage>
        <taxon>Eukaryota</taxon>
        <taxon>Metazoa</taxon>
        <taxon>Ecdysozoa</taxon>
        <taxon>Arthropoda</taxon>
        <taxon>Crustacea</taxon>
        <taxon>Oligostraca</taxon>
        <taxon>Ostracoda</taxon>
        <taxon>Podocopa</taxon>
        <taxon>Podocopida</taxon>
        <taxon>Cytherocopina</taxon>
        <taxon>Cytheroidea</taxon>
        <taxon>Cytherideidae</taxon>
        <taxon>Cyprideis</taxon>
    </lineage>
</organism>
<evidence type="ECO:0000256" key="4">
    <source>
        <dbReference type="ARBA" id="ARBA00022833"/>
    </source>
</evidence>
<dbReference type="OrthoDB" id="10004641at2759"/>
<name>A0A7R8W7S0_9CRUS</name>
<dbReference type="InterPro" id="IPR036236">
    <property type="entry name" value="Znf_C2H2_sf"/>
</dbReference>
<evidence type="ECO:0000256" key="3">
    <source>
        <dbReference type="ARBA" id="ARBA00022771"/>
    </source>
</evidence>
<dbReference type="PROSITE" id="PS50157">
    <property type="entry name" value="ZINC_FINGER_C2H2_2"/>
    <property type="match status" value="5"/>
</dbReference>
<dbReference type="GO" id="GO:0008270">
    <property type="term" value="F:zinc ion binding"/>
    <property type="evidence" value="ECO:0007669"/>
    <property type="project" value="UniProtKB-KW"/>
</dbReference>
<feature type="region of interest" description="Disordered" evidence="5">
    <location>
        <begin position="242"/>
        <end position="295"/>
    </location>
</feature>
<dbReference type="PANTHER" id="PTHR23235:SF178">
    <property type="entry name" value="C2H2-TYPE DOMAIN-CONTAINING PROTEIN-RELATED"/>
    <property type="match status" value="1"/>
</dbReference>
<feature type="region of interest" description="Disordered" evidence="5">
    <location>
        <begin position="1"/>
        <end position="150"/>
    </location>
</feature>
<keyword evidence="3" id="KW-0863">Zinc-finger</keyword>
<evidence type="ECO:0000256" key="5">
    <source>
        <dbReference type="SAM" id="MobiDB-lite"/>
    </source>
</evidence>
<reference evidence="6" key="1">
    <citation type="submission" date="2020-11" db="EMBL/GenBank/DDBJ databases">
        <authorList>
            <person name="Tran Van P."/>
        </authorList>
    </citation>
    <scope>NUCLEOTIDE SEQUENCE</scope>
</reference>
<feature type="compositionally biased region" description="Low complexity" evidence="5">
    <location>
        <begin position="140"/>
        <end position="150"/>
    </location>
</feature>
<feature type="compositionally biased region" description="Acidic residues" evidence="5">
    <location>
        <begin position="281"/>
        <end position="295"/>
    </location>
</feature>
<dbReference type="SMART" id="SM00355">
    <property type="entry name" value="ZnF_C2H2"/>
    <property type="match status" value="6"/>
</dbReference>